<name>A0A8J5XU11_DIALT</name>
<comment type="caution">
    <text evidence="4">The sequence shown here is derived from an EMBL/GenBank/DDBJ whole genome shotgun (WGS) entry which is preliminary data.</text>
</comment>
<dbReference type="PANTHER" id="PTHR44666:SF1">
    <property type="entry name" value="WD REPEAT-CONTAINING PROTEIN 53"/>
    <property type="match status" value="1"/>
</dbReference>
<reference evidence="4" key="1">
    <citation type="submission" date="2021-05" db="EMBL/GenBank/DDBJ databases">
        <title>The genome of the haptophyte Pavlova lutheri (Diacronema luteri, Pavlovales) - a model for lipid biosynthesis in eukaryotic algae.</title>
        <authorList>
            <person name="Hulatt C.J."/>
            <person name="Posewitz M.C."/>
        </authorList>
    </citation>
    <scope>NUCLEOTIDE SEQUENCE</scope>
    <source>
        <strain evidence="4">NIVA-4/92</strain>
    </source>
</reference>
<evidence type="ECO:0000256" key="1">
    <source>
        <dbReference type="ARBA" id="ARBA00022574"/>
    </source>
</evidence>
<evidence type="ECO:0000256" key="2">
    <source>
        <dbReference type="ARBA" id="ARBA00022737"/>
    </source>
</evidence>
<evidence type="ECO:0000313" key="4">
    <source>
        <dbReference type="EMBL" id="KAG8468392.1"/>
    </source>
</evidence>
<dbReference type="Proteomes" id="UP000751190">
    <property type="component" value="Unassembled WGS sequence"/>
</dbReference>
<gene>
    <name evidence="4" type="ORF">KFE25_013475</name>
</gene>
<proteinExistence type="predicted"/>
<dbReference type="InterPro" id="IPR001680">
    <property type="entry name" value="WD40_rpt"/>
</dbReference>
<dbReference type="InterPro" id="IPR019775">
    <property type="entry name" value="WD40_repeat_CS"/>
</dbReference>
<sequence>MAVIVRHLAGHTAPCVHVEARPGAGEGGAHDLASSGEDGWVRLWDLRSAKAVRALGEPARAGGARPASYACHSARDAHALFAAWSEAVYAFDLRAGGVLLREVAASFDAADEDVCSLAMSADGCALIGGDDGGALHAWNARTGRRQLRVDKAHTSLLSAVVCHPRHTLRAFSAGLDGRICAWSLPADTIGAGGRAARARATPTWACALLDEATASGSGSQQLLNPRLAHAIALDVRGELLAAALGDGSIELRSAQSGERVARTADEDAHAGSASLVGFFPGAPAPDGHAERLWSAGNDKLLRVWAVGSRAGVGAARLSTTRGGSKRAAGARALALRPALDVRLPHKPNWVAALPAPAPTLCVADVNVGALALYALR</sequence>
<accession>A0A8J5XU11</accession>
<dbReference type="Gene3D" id="2.130.10.10">
    <property type="entry name" value="YVTN repeat-like/Quinoprotein amine dehydrogenase"/>
    <property type="match status" value="2"/>
</dbReference>
<dbReference type="OMA" id="GDLMVWG"/>
<organism evidence="4 5">
    <name type="scientific">Diacronema lutheri</name>
    <name type="common">Unicellular marine alga</name>
    <name type="synonym">Monochrysis lutheri</name>
    <dbReference type="NCBI Taxonomy" id="2081491"/>
    <lineage>
        <taxon>Eukaryota</taxon>
        <taxon>Haptista</taxon>
        <taxon>Haptophyta</taxon>
        <taxon>Pavlovophyceae</taxon>
        <taxon>Pavlovales</taxon>
        <taxon>Pavlovaceae</taxon>
        <taxon>Diacronema</taxon>
    </lineage>
</organism>
<keyword evidence="5" id="KW-1185">Reference proteome</keyword>
<dbReference type="PROSITE" id="PS00678">
    <property type="entry name" value="WD_REPEATS_1"/>
    <property type="match status" value="1"/>
</dbReference>
<keyword evidence="2" id="KW-0677">Repeat</keyword>
<dbReference type="PROSITE" id="PS50082">
    <property type="entry name" value="WD_REPEATS_2"/>
    <property type="match status" value="1"/>
</dbReference>
<keyword evidence="1 3" id="KW-0853">WD repeat</keyword>
<protein>
    <submittedName>
        <fullName evidence="4">Uncharacterized protein</fullName>
    </submittedName>
</protein>
<dbReference type="SMART" id="SM00320">
    <property type="entry name" value="WD40"/>
    <property type="match status" value="4"/>
</dbReference>
<dbReference type="SUPFAM" id="SSF63829">
    <property type="entry name" value="Calcium-dependent phosphotriesterase"/>
    <property type="match status" value="1"/>
</dbReference>
<dbReference type="EMBL" id="JAGTXO010000004">
    <property type="protein sequence ID" value="KAG8468392.1"/>
    <property type="molecule type" value="Genomic_DNA"/>
</dbReference>
<dbReference type="AlphaFoldDB" id="A0A8J5XU11"/>
<dbReference type="PANTHER" id="PTHR44666">
    <property type="entry name" value="WD REPEAT-CONTAINING PROTEIN 53"/>
    <property type="match status" value="1"/>
</dbReference>
<dbReference type="OrthoDB" id="2161379at2759"/>
<dbReference type="InterPro" id="IPR042453">
    <property type="entry name" value="WDR53"/>
</dbReference>
<evidence type="ECO:0000256" key="3">
    <source>
        <dbReference type="PROSITE-ProRule" id="PRU00221"/>
    </source>
</evidence>
<feature type="repeat" description="WD" evidence="3">
    <location>
        <begin position="32"/>
        <end position="54"/>
    </location>
</feature>
<evidence type="ECO:0000313" key="5">
    <source>
        <dbReference type="Proteomes" id="UP000751190"/>
    </source>
</evidence>
<dbReference type="InterPro" id="IPR015943">
    <property type="entry name" value="WD40/YVTN_repeat-like_dom_sf"/>
</dbReference>